<evidence type="ECO:0000313" key="20">
    <source>
        <dbReference type="EMBL" id="MVO98099.1"/>
    </source>
</evidence>
<dbReference type="Gene3D" id="6.10.340.10">
    <property type="match status" value="1"/>
</dbReference>
<comment type="catalytic activity">
    <reaction evidence="1">
        <text>ATP + protein L-histidine = ADP + protein N-phospho-L-histidine.</text>
        <dbReference type="EC" id="2.7.13.3"/>
    </reaction>
</comment>
<dbReference type="SUPFAM" id="SSF55874">
    <property type="entry name" value="ATPase domain of HSP90 chaperone/DNA topoisomerase II/histidine kinase"/>
    <property type="match status" value="1"/>
</dbReference>
<proteinExistence type="predicted"/>
<evidence type="ECO:0000256" key="17">
    <source>
        <dbReference type="SAM" id="Phobius"/>
    </source>
</evidence>
<dbReference type="FunFam" id="1.10.287.130:FF:000001">
    <property type="entry name" value="Two-component sensor histidine kinase"/>
    <property type="match status" value="1"/>
</dbReference>
<dbReference type="SMART" id="SM00387">
    <property type="entry name" value="HATPase_c"/>
    <property type="match status" value="1"/>
</dbReference>
<evidence type="ECO:0000256" key="5">
    <source>
        <dbReference type="ARBA" id="ARBA00022553"/>
    </source>
</evidence>
<dbReference type="InterPro" id="IPR050398">
    <property type="entry name" value="HssS/ArlS-like"/>
</dbReference>
<dbReference type="RefSeq" id="WP_157331976.1">
    <property type="nucleotide sequence ID" value="NZ_RHLK01000001.1"/>
</dbReference>
<keyword evidence="8" id="KW-0547">Nucleotide-binding</keyword>
<keyword evidence="12" id="KW-0902">Two-component regulatory system</keyword>
<dbReference type="AlphaFoldDB" id="A0A7X3FE86"/>
<dbReference type="GO" id="GO:0005886">
    <property type="term" value="C:plasma membrane"/>
    <property type="evidence" value="ECO:0007669"/>
    <property type="project" value="UniProtKB-SubCell"/>
</dbReference>
<sequence>MKTLYIRIVITYIFIAMLSSILALAAANAFYMYQLKDYNERKILNISKEIKQLYEQSPQLELANYLTRIANLGFQLYTVDENLTGTYYGEPFKHTQLAAETIERVLRGETYNGIKEEENFLMITGFFENSLRNSIGIPIRADDTTYALFVRPNLEQQIGEVRVIVALLFVFTFVFSILFIAIFTRYIVKPVKKLTQATNEIVGGNYDMVMDVSRRDEIGNLARHFTQMAQSLKKLDDMRLEFVANVSHEIQSPLTSIQGFANAILTGTADPEEKTRYLHIIEEESKRLSSLSKQLLTLAALDKQTNLVKPQPFRLDEQIRQILITTEWQWAEKQIVLDLDLPEVVITADPQLLHQVWFNLITNSIKFSQPGDTLAVHIQKGISSDTAAGCTVTIRDTGAGIAEEDLPHVFDRFYKADKARQRPGSGSGLGLSIAHKIIDLHHGTIEIDSVLGQGTTFRIRLQAL</sequence>
<dbReference type="SMART" id="SM00388">
    <property type="entry name" value="HisKA"/>
    <property type="match status" value="1"/>
</dbReference>
<evidence type="ECO:0000256" key="10">
    <source>
        <dbReference type="ARBA" id="ARBA00022840"/>
    </source>
</evidence>
<comment type="function">
    <text evidence="15">Member of the two-component regulatory system HssS/HssR involved in intracellular heme homeostasis and tempering of staphylococcal virulence. HssS functions as a heme sensor histidine kinase which is autophosphorylated at a histidine residue and transfers its phosphate group to an aspartate residue of HssR. HssR/HssS activates the expression of hrtAB, an efflux pump, in response to extracellular heme, hemin, hemoglobin or blood.</text>
</comment>
<name>A0A7X3FE86_9BACL</name>
<evidence type="ECO:0000256" key="9">
    <source>
        <dbReference type="ARBA" id="ARBA00022777"/>
    </source>
</evidence>
<dbReference type="InterPro" id="IPR036890">
    <property type="entry name" value="HATPase_C_sf"/>
</dbReference>
<evidence type="ECO:0000259" key="19">
    <source>
        <dbReference type="PROSITE" id="PS50885"/>
    </source>
</evidence>
<evidence type="ECO:0000256" key="13">
    <source>
        <dbReference type="ARBA" id="ARBA00023026"/>
    </source>
</evidence>
<organism evidence="20 21">
    <name type="scientific">Paenibacillus lutrae</name>
    <dbReference type="NCBI Taxonomy" id="2078573"/>
    <lineage>
        <taxon>Bacteria</taxon>
        <taxon>Bacillati</taxon>
        <taxon>Bacillota</taxon>
        <taxon>Bacilli</taxon>
        <taxon>Bacillales</taxon>
        <taxon>Paenibacillaceae</taxon>
        <taxon>Paenibacillus</taxon>
    </lineage>
</organism>
<keyword evidence="4" id="KW-1003">Cell membrane</keyword>
<evidence type="ECO:0000256" key="2">
    <source>
        <dbReference type="ARBA" id="ARBA00004651"/>
    </source>
</evidence>
<dbReference type="GO" id="GO:0000155">
    <property type="term" value="F:phosphorelay sensor kinase activity"/>
    <property type="evidence" value="ECO:0007669"/>
    <property type="project" value="InterPro"/>
</dbReference>
<dbReference type="PROSITE" id="PS50885">
    <property type="entry name" value="HAMP"/>
    <property type="match status" value="1"/>
</dbReference>
<comment type="subcellular location">
    <subcellularLocation>
        <location evidence="2">Cell membrane</location>
        <topology evidence="2">Multi-pass membrane protein</topology>
    </subcellularLocation>
</comment>
<keyword evidence="13" id="KW-0843">Virulence</keyword>
<evidence type="ECO:0000256" key="12">
    <source>
        <dbReference type="ARBA" id="ARBA00023012"/>
    </source>
</evidence>
<evidence type="ECO:0000259" key="18">
    <source>
        <dbReference type="PROSITE" id="PS50109"/>
    </source>
</evidence>
<dbReference type="Pfam" id="PF00512">
    <property type="entry name" value="HisKA"/>
    <property type="match status" value="1"/>
</dbReference>
<evidence type="ECO:0000256" key="11">
    <source>
        <dbReference type="ARBA" id="ARBA00022989"/>
    </source>
</evidence>
<dbReference type="Pfam" id="PF00672">
    <property type="entry name" value="HAMP"/>
    <property type="match status" value="1"/>
</dbReference>
<dbReference type="Gene3D" id="3.30.565.10">
    <property type="entry name" value="Histidine kinase-like ATPase, C-terminal domain"/>
    <property type="match status" value="1"/>
</dbReference>
<keyword evidence="21" id="KW-1185">Reference proteome</keyword>
<evidence type="ECO:0000256" key="3">
    <source>
        <dbReference type="ARBA" id="ARBA00012438"/>
    </source>
</evidence>
<dbReference type="EMBL" id="RHLK01000001">
    <property type="protein sequence ID" value="MVO98099.1"/>
    <property type="molecule type" value="Genomic_DNA"/>
</dbReference>
<evidence type="ECO:0000256" key="8">
    <source>
        <dbReference type="ARBA" id="ARBA00022741"/>
    </source>
</evidence>
<dbReference type="FunFam" id="3.30.565.10:FF:000006">
    <property type="entry name" value="Sensor histidine kinase WalK"/>
    <property type="match status" value="1"/>
</dbReference>
<evidence type="ECO:0000256" key="6">
    <source>
        <dbReference type="ARBA" id="ARBA00022679"/>
    </source>
</evidence>
<dbReference type="CDD" id="cd00082">
    <property type="entry name" value="HisKA"/>
    <property type="match status" value="1"/>
</dbReference>
<evidence type="ECO:0000256" key="15">
    <source>
        <dbReference type="ARBA" id="ARBA00037219"/>
    </source>
</evidence>
<feature type="transmembrane region" description="Helical" evidence="17">
    <location>
        <begin position="6"/>
        <end position="33"/>
    </location>
</feature>
<dbReference type="SUPFAM" id="SSF47384">
    <property type="entry name" value="Homodimeric domain of signal transducing histidine kinase"/>
    <property type="match status" value="1"/>
</dbReference>
<comment type="caution">
    <text evidence="20">The sequence shown here is derived from an EMBL/GenBank/DDBJ whole genome shotgun (WGS) entry which is preliminary data.</text>
</comment>
<dbReference type="GO" id="GO:0005524">
    <property type="term" value="F:ATP binding"/>
    <property type="evidence" value="ECO:0007669"/>
    <property type="project" value="UniProtKB-KW"/>
</dbReference>
<keyword evidence="14 17" id="KW-0472">Membrane</keyword>
<dbReference type="InterPro" id="IPR003660">
    <property type="entry name" value="HAMP_dom"/>
</dbReference>
<dbReference type="Gene3D" id="1.10.287.130">
    <property type="match status" value="1"/>
</dbReference>
<evidence type="ECO:0000256" key="14">
    <source>
        <dbReference type="ARBA" id="ARBA00023136"/>
    </source>
</evidence>
<dbReference type="PANTHER" id="PTHR45528:SF11">
    <property type="entry name" value="HISTIDINE KINASE"/>
    <property type="match status" value="1"/>
</dbReference>
<evidence type="ECO:0000256" key="16">
    <source>
        <dbReference type="ARBA" id="ARBA00040841"/>
    </source>
</evidence>
<dbReference type="OrthoDB" id="9813151at2"/>
<keyword evidence="6" id="KW-0808">Transferase</keyword>
<dbReference type="SMART" id="SM00304">
    <property type="entry name" value="HAMP"/>
    <property type="match status" value="1"/>
</dbReference>
<dbReference type="SUPFAM" id="SSF158472">
    <property type="entry name" value="HAMP domain-like"/>
    <property type="match status" value="1"/>
</dbReference>
<dbReference type="InterPro" id="IPR004358">
    <property type="entry name" value="Sig_transdc_His_kin-like_C"/>
</dbReference>
<keyword evidence="11 17" id="KW-1133">Transmembrane helix</keyword>
<keyword evidence="9" id="KW-0418">Kinase</keyword>
<keyword evidence="5" id="KW-0597">Phosphoprotein</keyword>
<dbReference type="Pfam" id="PF02518">
    <property type="entry name" value="HATPase_c"/>
    <property type="match status" value="1"/>
</dbReference>
<reference evidence="20 21" key="1">
    <citation type="journal article" date="2019" name="Microorganisms">
        <title>Paenibacillus lutrae sp. nov., A Chitinolytic Species Isolated from A River Otter in Castril Natural Park, Granada, Spain.</title>
        <authorList>
            <person name="Rodriguez M."/>
            <person name="Reina J.C."/>
            <person name="Bejar V."/>
            <person name="Llamas I."/>
        </authorList>
    </citation>
    <scope>NUCLEOTIDE SEQUENCE [LARGE SCALE GENOMIC DNA]</scope>
    <source>
        <strain evidence="20 21">N10</strain>
    </source>
</reference>
<gene>
    <name evidence="20" type="ORF">EDM21_00825</name>
</gene>
<dbReference type="InterPro" id="IPR003661">
    <property type="entry name" value="HisK_dim/P_dom"/>
</dbReference>
<dbReference type="PROSITE" id="PS50109">
    <property type="entry name" value="HIS_KIN"/>
    <property type="match status" value="1"/>
</dbReference>
<keyword evidence="7 17" id="KW-0812">Transmembrane</keyword>
<dbReference type="EC" id="2.7.13.3" evidence="3"/>
<dbReference type="PANTHER" id="PTHR45528">
    <property type="entry name" value="SENSOR HISTIDINE KINASE CPXA"/>
    <property type="match status" value="1"/>
</dbReference>
<evidence type="ECO:0000313" key="21">
    <source>
        <dbReference type="Proteomes" id="UP000490800"/>
    </source>
</evidence>
<evidence type="ECO:0000256" key="7">
    <source>
        <dbReference type="ARBA" id="ARBA00022692"/>
    </source>
</evidence>
<accession>A0A7X3FE86</accession>
<feature type="transmembrane region" description="Helical" evidence="17">
    <location>
        <begin position="163"/>
        <end position="188"/>
    </location>
</feature>
<dbReference type="InterPro" id="IPR003594">
    <property type="entry name" value="HATPase_dom"/>
</dbReference>
<dbReference type="InterPro" id="IPR005467">
    <property type="entry name" value="His_kinase_dom"/>
</dbReference>
<feature type="domain" description="HAMP" evidence="19">
    <location>
        <begin position="185"/>
        <end position="237"/>
    </location>
</feature>
<dbReference type="InterPro" id="IPR036097">
    <property type="entry name" value="HisK_dim/P_sf"/>
</dbReference>
<dbReference type="Proteomes" id="UP000490800">
    <property type="component" value="Unassembled WGS sequence"/>
</dbReference>
<feature type="domain" description="Histidine kinase" evidence="18">
    <location>
        <begin position="245"/>
        <end position="464"/>
    </location>
</feature>
<evidence type="ECO:0000256" key="4">
    <source>
        <dbReference type="ARBA" id="ARBA00022475"/>
    </source>
</evidence>
<evidence type="ECO:0000256" key="1">
    <source>
        <dbReference type="ARBA" id="ARBA00000085"/>
    </source>
</evidence>
<protein>
    <recommendedName>
        <fullName evidence="16">Heme sensor protein HssS</fullName>
        <ecNumber evidence="3">2.7.13.3</ecNumber>
    </recommendedName>
</protein>
<dbReference type="PRINTS" id="PR00344">
    <property type="entry name" value="BCTRLSENSOR"/>
</dbReference>
<keyword evidence="10" id="KW-0067">ATP-binding</keyword>
<dbReference type="CDD" id="cd06225">
    <property type="entry name" value="HAMP"/>
    <property type="match status" value="1"/>
</dbReference>